<name>A0A246RK47_9ACTN</name>
<evidence type="ECO:0000313" key="2">
    <source>
        <dbReference type="EMBL" id="OWV05639.1"/>
    </source>
</evidence>
<protein>
    <recommendedName>
        <fullName evidence="1">FAD-binding FR-type domain-containing protein</fullName>
    </recommendedName>
</protein>
<dbReference type="PANTHER" id="PTHR30157">
    <property type="entry name" value="FERRIC REDUCTASE, NADPH-DEPENDENT"/>
    <property type="match status" value="1"/>
</dbReference>
<dbReference type="PROSITE" id="PS51384">
    <property type="entry name" value="FAD_FR"/>
    <property type="match status" value="1"/>
</dbReference>
<evidence type="ECO:0000313" key="3">
    <source>
        <dbReference type="Proteomes" id="UP000197174"/>
    </source>
</evidence>
<dbReference type="InterPro" id="IPR013113">
    <property type="entry name" value="SIP_FAD-bd"/>
</dbReference>
<dbReference type="Gene3D" id="3.40.50.80">
    <property type="entry name" value="Nucleotide-binding domain of ferredoxin-NADP reductase (FNR) module"/>
    <property type="match status" value="1"/>
</dbReference>
<organism evidence="2 3">
    <name type="scientific">Micromonospora wenchangensis</name>
    <dbReference type="NCBI Taxonomy" id="1185415"/>
    <lineage>
        <taxon>Bacteria</taxon>
        <taxon>Bacillati</taxon>
        <taxon>Actinomycetota</taxon>
        <taxon>Actinomycetes</taxon>
        <taxon>Micromonosporales</taxon>
        <taxon>Micromonosporaceae</taxon>
        <taxon>Micromonospora</taxon>
    </lineage>
</organism>
<dbReference type="Pfam" id="PF04954">
    <property type="entry name" value="SIP"/>
    <property type="match status" value="1"/>
</dbReference>
<keyword evidence="3" id="KW-1185">Reference proteome</keyword>
<dbReference type="PANTHER" id="PTHR30157:SF0">
    <property type="entry name" value="NADPH-DEPENDENT FERRIC-CHELATE REDUCTASE"/>
    <property type="match status" value="1"/>
</dbReference>
<sequence length="249" mass="27894">MVKSRLLDRLLVAARVHAVEPLGPRLRLVTLTGPDLAGLDWLPGQHVRLQLAPGPAAVDWLVGTLRTYTVWSYQDQTMELVVFDHGDGPGAQWARTTRPGDELMLMKPQGAFVTAPAPYHLFAGEETAQAAYGPMLRALPADARVFGRFEIDSPDERLNLIDSHSERPDPERGRDLEWSYRRGRSAASSQTLVEAVRGLELPAEPGRAYLAGEARTIQLIRHHLVKERNWPRRNVITKPFWTLGRKGMD</sequence>
<dbReference type="InterPro" id="IPR017927">
    <property type="entry name" value="FAD-bd_FR_type"/>
</dbReference>
<dbReference type="InterPro" id="IPR039374">
    <property type="entry name" value="SIP_fam"/>
</dbReference>
<dbReference type="GO" id="GO:0016491">
    <property type="term" value="F:oxidoreductase activity"/>
    <property type="evidence" value="ECO:0007669"/>
    <property type="project" value="InterPro"/>
</dbReference>
<dbReference type="AlphaFoldDB" id="A0A246RK47"/>
<dbReference type="InterPro" id="IPR007037">
    <property type="entry name" value="SIP_rossman_dom"/>
</dbReference>
<dbReference type="InterPro" id="IPR017938">
    <property type="entry name" value="Riboflavin_synthase-like_b-brl"/>
</dbReference>
<dbReference type="Gene3D" id="2.40.30.10">
    <property type="entry name" value="Translation factors"/>
    <property type="match status" value="1"/>
</dbReference>
<dbReference type="EMBL" id="MZMV01000028">
    <property type="protein sequence ID" value="OWV05639.1"/>
    <property type="molecule type" value="Genomic_DNA"/>
</dbReference>
<evidence type="ECO:0000259" key="1">
    <source>
        <dbReference type="PROSITE" id="PS51384"/>
    </source>
</evidence>
<dbReference type="CDD" id="cd06193">
    <property type="entry name" value="siderophore_interacting"/>
    <property type="match status" value="1"/>
</dbReference>
<feature type="domain" description="FAD-binding FR-type" evidence="1">
    <location>
        <begin position="9"/>
        <end position="115"/>
    </location>
</feature>
<reference evidence="2 3" key="1">
    <citation type="submission" date="2017-03" db="EMBL/GenBank/DDBJ databases">
        <title>Whole genome sequence of Micromonospora wenchangensis, isolated from mangrove soil.</title>
        <authorList>
            <person name="Yang H."/>
        </authorList>
    </citation>
    <scope>NUCLEOTIDE SEQUENCE [LARGE SCALE GENOMIC DNA]</scope>
    <source>
        <strain evidence="2 3">CCTCC AA 2012002</strain>
    </source>
</reference>
<dbReference type="InterPro" id="IPR039261">
    <property type="entry name" value="FNR_nucleotide-bd"/>
</dbReference>
<dbReference type="SUPFAM" id="SSF63380">
    <property type="entry name" value="Riboflavin synthase domain-like"/>
    <property type="match status" value="1"/>
</dbReference>
<gene>
    <name evidence="2" type="ORF">B5D80_17775</name>
</gene>
<proteinExistence type="predicted"/>
<comment type="caution">
    <text evidence="2">The sequence shown here is derived from an EMBL/GenBank/DDBJ whole genome shotgun (WGS) entry which is preliminary data.</text>
</comment>
<dbReference type="Pfam" id="PF08021">
    <property type="entry name" value="FAD_binding_9"/>
    <property type="match status" value="1"/>
</dbReference>
<dbReference type="Proteomes" id="UP000197174">
    <property type="component" value="Unassembled WGS sequence"/>
</dbReference>
<accession>A0A246RK47</accession>
<dbReference type="OrthoDB" id="3745257at2"/>